<dbReference type="SUPFAM" id="SSF53474">
    <property type="entry name" value="alpha/beta-Hydrolases"/>
    <property type="match status" value="1"/>
</dbReference>
<protein>
    <recommendedName>
        <fullName evidence="3">Venom dipeptidyl peptidase 4</fullName>
    </recommendedName>
</protein>
<dbReference type="InterPro" id="IPR002469">
    <property type="entry name" value="Peptidase_S9B_N"/>
</dbReference>
<dbReference type="FunFam" id="3.40.50.1820:FF:000003">
    <property type="entry name" value="Dipeptidyl peptidase 4"/>
    <property type="match status" value="1"/>
</dbReference>
<dbReference type="GO" id="GO:0005886">
    <property type="term" value="C:plasma membrane"/>
    <property type="evidence" value="ECO:0007669"/>
    <property type="project" value="TreeGrafter"/>
</dbReference>
<dbReference type="OMA" id="YDVYDIA"/>
<dbReference type="InterPro" id="IPR001375">
    <property type="entry name" value="Peptidase_S9_cat"/>
</dbReference>
<feature type="signal peptide" evidence="4">
    <location>
        <begin position="1"/>
        <end position="19"/>
    </location>
</feature>
<dbReference type="VEuPathDB" id="VectorBase:CSON011902"/>
<dbReference type="PANTHER" id="PTHR11731:SF154">
    <property type="entry name" value="VENOM DIPEPTIDYL PEPTIDASE 4-LIKE PROTEIN"/>
    <property type="match status" value="1"/>
</dbReference>
<evidence type="ECO:0000256" key="3">
    <source>
        <dbReference type="ARBA" id="ARBA00072929"/>
    </source>
</evidence>
<feature type="domain" description="Dipeptidylpeptidase IV N-terminal" evidence="6">
    <location>
        <begin position="106"/>
        <end position="475"/>
    </location>
</feature>
<name>A0A336M465_CULSO</name>
<accession>A0A336M465</accession>
<reference evidence="7" key="1">
    <citation type="submission" date="2018-04" db="EMBL/GenBank/DDBJ databases">
        <authorList>
            <person name="Go L.Y."/>
            <person name="Mitchell J.A."/>
        </authorList>
    </citation>
    <scope>NUCLEOTIDE SEQUENCE</scope>
    <source>
        <tissue evidence="7">Whole organism</tissue>
    </source>
</reference>
<organism evidence="8">
    <name type="scientific">Culicoides sonorensis</name>
    <name type="common">Biting midge</name>
    <dbReference type="NCBI Taxonomy" id="179676"/>
    <lineage>
        <taxon>Eukaryota</taxon>
        <taxon>Metazoa</taxon>
        <taxon>Ecdysozoa</taxon>
        <taxon>Arthropoda</taxon>
        <taxon>Hexapoda</taxon>
        <taxon>Insecta</taxon>
        <taxon>Pterygota</taxon>
        <taxon>Neoptera</taxon>
        <taxon>Endopterygota</taxon>
        <taxon>Diptera</taxon>
        <taxon>Nematocera</taxon>
        <taxon>Chironomoidea</taxon>
        <taxon>Ceratopogonidae</taxon>
        <taxon>Ceratopogoninae</taxon>
        <taxon>Culicoides</taxon>
        <taxon>Monoculicoides</taxon>
    </lineage>
</organism>
<dbReference type="GO" id="GO:0008239">
    <property type="term" value="F:dipeptidyl-peptidase activity"/>
    <property type="evidence" value="ECO:0007669"/>
    <property type="project" value="TreeGrafter"/>
</dbReference>
<evidence type="ECO:0000256" key="1">
    <source>
        <dbReference type="ARBA" id="ARBA00010036"/>
    </source>
</evidence>
<evidence type="ECO:0000256" key="2">
    <source>
        <dbReference type="ARBA" id="ARBA00023180"/>
    </source>
</evidence>
<reference evidence="8" key="2">
    <citation type="submission" date="2018-07" db="EMBL/GenBank/DDBJ databases">
        <authorList>
            <person name="Quirk P.G."/>
            <person name="Krulwich T.A."/>
        </authorList>
    </citation>
    <scope>NUCLEOTIDE SEQUENCE</scope>
</reference>
<dbReference type="GO" id="GO:0006508">
    <property type="term" value="P:proteolysis"/>
    <property type="evidence" value="ECO:0007669"/>
    <property type="project" value="InterPro"/>
</dbReference>
<evidence type="ECO:0000259" key="6">
    <source>
        <dbReference type="Pfam" id="PF00930"/>
    </source>
</evidence>
<dbReference type="Gene3D" id="3.40.50.1820">
    <property type="entry name" value="alpha/beta hydrolase"/>
    <property type="match status" value="1"/>
</dbReference>
<dbReference type="EMBL" id="UFQS01000538">
    <property type="protein sequence ID" value="SSX04703.1"/>
    <property type="molecule type" value="Genomic_DNA"/>
</dbReference>
<dbReference type="EMBL" id="UFQT01000538">
    <property type="protein sequence ID" value="SSX25066.1"/>
    <property type="molecule type" value="Genomic_DNA"/>
</dbReference>
<evidence type="ECO:0000256" key="4">
    <source>
        <dbReference type="SAM" id="SignalP"/>
    </source>
</evidence>
<keyword evidence="2" id="KW-0325">Glycoprotein</keyword>
<proteinExistence type="inferred from homology"/>
<dbReference type="InterPro" id="IPR029058">
    <property type="entry name" value="AB_hydrolase_fold"/>
</dbReference>
<sequence>MTSIRVTTILLLVLNLNNAISVPRHRISGYSHTRNLKTIKLEDVIPNKFPQYGFNGTWMSKNEFYFYDIERNLNKFNVESKIKTELLGKDVLKQWNATSTKMNKPGTRLLLRYGDRQVFRHSILAKYVVYDLVDKKAINVAKEQELWECIWSPRGDAIAYVKQDNNVYVYNIVTENEQQVTFDGKVEDNSGIIYNGISDWVYEEEVFGSKNGMWFSPDGKYLALVHLDDTFVENFTYPIYGQPGNVDNQYPTGVTLRYPKAGTTNPTVELRVVDTDLFTAMKVYKAPNDISEPILGSVSWINQNTVTPMWLNRRQNEAVYMTCNVQNTGTFCLTLHEKQEKNGWVDAVSLECSKIGNEDFCFYKENIDGWRRLAELNVVSKDVFAKSPVDATVISFKGYDPAKNNLYFISTGINIDQITNPAIRHLYVLNRESNQLKCVSCEITSPENDKCTFVTAVSFSTDFSYFAITCGGPGPSYTKLMKNGDVLSIVDLWEGNFYTRDLLSEYMHTRFMYLRVPVGPNKEYSAMVKLHLPACFDENSSRKYPMLVQVYGGPDSVRVSDSFGMGFPDYMAQSKNVIYCQIDGRGSGNKGTDMLFTVNNKLGTAEIEDQIEVVKYLVNDLGFVDRDRIGIWGWSYGGYATGMVLTHDKDKVFKGGVSVAPVSSWIYYDTIYTERYMGTPKENPEGYEKSDLTKYAKNLAGHEYLLIHGNADDNVHYQQAMAWARELELNDILFEQQSYPDEAHGLTGVQKHLYHTMDEFWVKTLKLTEADEKCQQARSYWNWFK</sequence>
<evidence type="ECO:0000259" key="5">
    <source>
        <dbReference type="Pfam" id="PF00326"/>
    </source>
</evidence>
<dbReference type="Pfam" id="PF00930">
    <property type="entry name" value="DPPIV_N"/>
    <property type="match status" value="1"/>
</dbReference>
<feature type="domain" description="Peptidase S9 prolyl oligopeptidase catalytic" evidence="5">
    <location>
        <begin position="571"/>
        <end position="766"/>
    </location>
</feature>
<feature type="chain" id="PRO_5036062283" description="Venom dipeptidyl peptidase 4" evidence="4">
    <location>
        <begin position="20"/>
        <end position="785"/>
    </location>
</feature>
<dbReference type="Gene3D" id="2.140.10.30">
    <property type="entry name" value="Dipeptidylpeptidase IV, N-terminal domain"/>
    <property type="match status" value="1"/>
</dbReference>
<dbReference type="AlphaFoldDB" id="A0A336M465"/>
<keyword evidence="4" id="KW-0732">Signal</keyword>
<dbReference type="Pfam" id="PF00326">
    <property type="entry name" value="Peptidase_S9"/>
    <property type="match status" value="1"/>
</dbReference>
<dbReference type="PANTHER" id="PTHR11731">
    <property type="entry name" value="PROTEASE FAMILY S9B,C DIPEPTIDYL-PEPTIDASE IV-RELATED"/>
    <property type="match status" value="1"/>
</dbReference>
<evidence type="ECO:0000313" key="8">
    <source>
        <dbReference type="EMBL" id="SSX25066.1"/>
    </source>
</evidence>
<dbReference type="InterPro" id="IPR050278">
    <property type="entry name" value="Serine_Prot_S9B/DPPIV"/>
</dbReference>
<gene>
    <name evidence="8" type="primary">CSON011902</name>
</gene>
<dbReference type="GO" id="GO:0008236">
    <property type="term" value="F:serine-type peptidase activity"/>
    <property type="evidence" value="ECO:0007669"/>
    <property type="project" value="InterPro"/>
</dbReference>
<evidence type="ECO:0000313" key="7">
    <source>
        <dbReference type="EMBL" id="SSX04703.1"/>
    </source>
</evidence>
<comment type="similarity">
    <text evidence="1">Belongs to the peptidase S9B family. DPPIV subfamily.</text>
</comment>
<dbReference type="SUPFAM" id="SSF82171">
    <property type="entry name" value="DPP6 N-terminal domain-like"/>
    <property type="match status" value="1"/>
</dbReference>